<name>A0AAD9PJ99_9APIC</name>
<sequence>MKDSIRNTFLLIGLLSIIRFSVSANEDGAVDNKPNFQFNFGNSAPTTSSLKLTYVPESGYGFDLQIGGQKLFLLISSTVHGIVLFQDGTSACDNTGHCYIPDASKTASWCNNGDVCDVGKVDYVCKEIDDHDNVFPTTTTIMKVNSNVVILHTIEGNESVSILSSDTKQHFSFFKAPIKMVKPFSKDNEKTFFKNASGLFGIVNSDMGCRNYSIWQEILKPFNGIYSIDINDTGENQLKLGLDPSDYKRIMWSEKVQTGGVYNNSLVEFSLYHLSLCDVEIFGKVSCYWEAIIDMNSEYLILPKIFWTSMMLHLPIDRECMTYGASSRFCKIKPDINGPLPALEFKLSDNVNGPRLTIPLEHLTIEKDGDRYLGILPDENKVDRVGFSFVPTIKIGYRVLPTFNIVVDTERHKVGFIPKKSGEYNNNSCTPKVTCRGDQVYEPALNLCIDPFCSVWLFKRLNRETRQVYQCNLLKS</sequence>
<dbReference type="Gene3D" id="2.40.70.10">
    <property type="entry name" value="Acid Proteases"/>
    <property type="match status" value="1"/>
</dbReference>
<feature type="chain" id="PRO_5042048657" evidence="1">
    <location>
        <begin position="25"/>
        <end position="476"/>
    </location>
</feature>
<dbReference type="GeneID" id="94337376"/>
<organism evidence="2 3">
    <name type="scientific">Babesia duncani</name>
    <dbReference type="NCBI Taxonomy" id="323732"/>
    <lineage>
        <taxon>Eukaryota</taxon>
        <taxon>Sar</taxon>
        <taxon>Alveolata</taxon>
        <taxon>Apicomplexa</taxon>
        <taxon>Aconoidasida</taxon>
        <taxon>Piroplasmida</taxon>
        <taxon>Babesiidae</taxon>
        <taxon>Babesia</taxon>
    </lineage>
</organism>
<keyword evidence="1" id="KW-0732">Signal</keyword>
<dbReference type="Proteomes" id="UP001214638">
    <property type="component" value="Unassembled WGS sequence"/>
</dbReference>
<dbReference type="SUPFAM" id="SSF50630">
    <property type="entry name" value="Acid proteases"/>
    <property type="match status" value="1"/>
</dbReference>
<evidence type="ECO:0000313" key="3">
    <source>
        <dbReference type="Proteomes" id="UP001214638"/>
    </source>
</evidence>
<keyword evidence="3" id="KW-1185">Reference proteome</keyword>
<gene>
    <name evidence="2" type="ORF">BdWA1_003079</name>
</gene>
<dbReference type="KEGG" id="bdw:94337376"/>
<dbReference type="AlphaFoldDB" id="A0AAD9PJ99"/>
<evidence type="ECO:0000256" key="1">
    <source>
        <dbReference type="SAM" id="SignalP"/>
    </source>
</evidence>
<accession>A0AAD9PJ99</accession>
<dbReference type="InterPro" id="IPR021109">
    <property type="entry name" value="Peptidase_aspartic_dom_sf"/>
</dbReference>
<comment type="caution">
    <text evidence="2">The sequence shown here is derived from an EMBL/GenBank/DDBJ whole genome shotgun (WGS) entry which is preliminary data.</text>
</comment>
<evidence type="ECO:0000313" key="2">
    <source>
        <dbReference type="EMBL" id="KAK2195403.1"/>
    </source>
</evidence>
<reference evidence="2" key="1">
    <citation type="journal article" date="2023" name="Nat. Microbiol.">
        <title>Babesia duncani multi-omics identifies virulence factors and drug targets.</title>
        <authorList>
            <person name="Singh P."/>
            <person name="Lonardi S."/>
            <person name="Liang Q."/>
            <person name="Vydyam P."/>
            <person name="Khabirova E."/>
            <person name="Fang T."/>
            <person name="Gihaz S."/>
            <person name="Thekkiniath J."/>
            <person name="Munshi M."/>
            <person name="Abel S."/>
            <person name="Ciampossin L."/>
            <person name="Batugedara G."/>
            <person name="Gupta M."/>
            <person name="Lu X.M."/>
            <person name="Lenz T."/>
            <person name="Chakravarty S."/>
            <person name="Cornillot E."/>
            <person name="Hu Y."/>
            <person name="Ma W."/>
            <person name="Gonzalez L.M."/>
            <person name="Sanchez S."/>
            <person name="Estrada K."/>
            <person name="Sanchez-Flores A."/>
            <person name="Montero E."/>
            <person name="Harb O.S."/>
            <person name="Le Roch K.G."/>
            <person name="Mamoun C.B."/>
        </authorList>
    </citation>
    <scope>NUCLEOTIDE SEQUENCE</scope>
    <source>
        <strain evidence="2">WA1</strain>
    </source>
</reference>
<proteinExistence type="predicted"/>
<protein>
    <submittedName>
        <fullName evidence="2">Aspartic peptidase domain superfamily</fullName>
    </submittedName>
</protein>
<dbReference type="EMBL" id="JALLKP010000004">
    <property type="protein sequence ID" value="KAK2195403.1"/>
    <property type="molecule type" value="Genomic_DNA"/>
</dbReference>
<feature type="signal peptide" evidence="1">
    <location>
        <begin position="1"/>
        <end position="24"/>
    </location>
</feature>
<dbReference type="RefSeq" id="XP_067802246.1">
    <property type="nucleotide sequence ID" value="XM_067948095.1"/>
</dbReference>